<evidence type="ECO:0000313" key="2">
    <source>
        <dbReference type="Proteomes" id="UP000009235"/>
    </source>
</evidence>
<dbReference type="EMBL" id="CP002786">
    <property type="protein sequence ID" value="AEF39738.1"/>
    <property type="molecule type" value="Genomic_DNA"/>
</dbReference>
<organism evidence="1 2">
    <name type="scientific">Hoyosella subflava (strain DSM 45089 / JCM 17490 / NBRC 109087 / DQS3-9A1)</name>
    <name type="common">Amycolicicoccus subflavus</name>
    <dbReference type="NCBI Taxonomy" id="443218"/>
    <lineage>
        <taxon>Bacteria</taxon>
        <taxon>Bacillati</taxon>
        <taxon>Actinomycetota</taxon>
        <taxon>Actinomycetes</taxon>
        <taxon>Mycobacteriales</taxon>
        <taxon>Hoyosellaceae</taxon>
        <taxon>Hoyosella</taxon>
    </lineage>
</organism>
<dbReference type="HOGENOM" id="CLU_3076098_0_0_11"/>
<dbReference type="Proteomes" id="UP000009235">
    <property type="component" value="Chromosome"/>
</dbReference>
<reference evidence="1 2" key="1">
    <citation type="journal article" date="2011" name="J. Bacteriol.">
        <title>Complete genome sequence of Amycolicicoccus subflavus DQS3-9A1T, an actinomycete isolated from crude oil-polluted soil.</title>
        <authorList>
            <person name="Cai M."/>
            <person name="Chen W.M."/>
            <person name="Nie Y."/>
            <person name="Chi C.Q."/>
            <person name="Wang Y.N."/>
            <person name="Tang Y.Q."/>
            <person name="Li G.Y."/>
            <person name="Wu X.L."/>
        </authorList>
    </citation>
    <scope>NUCLEOTIDE SEQUENCE [LARGE SCALE GENOMIC DNA]</scope>
    <source>
        <strain evidence="2">DSM 45089 / DQS3-9A1</strain>
    </source>
</reference>
<name>F6EFC5_HOYSD</name>
<accession>F6EFC5</accession>
<keyword evidence="2" id="KW-1185">Reference proteome</keyword>
<sequence length="52" mass="5590">MLAASDMRSFVPDGALGRFGHVSRSAVHYDAHSSACTGAFFYALTRIVRGDN</sequence>
<dbReference type="STRING" id="443218.AS9A_1286"/>
<protein>
    <submittedName>
        <fullName evidence="1">Uncharacterized protein</fullName>
    </submittedName>
</protein>
<dbReference type="KEGG" id="asd:AS9A_1286"/>
<proteinExistence type="predicted"/>
<gene>
    <name evidence="1" type="ordered locus">AS9A_1286</name>
</gene>
<evidence type="ECO:0000313" key="1">
    <source>
        <dbReference type="EMBL" id="AEF39738.1"/>
    </source>
</evidence>
<dbReference type="AlphaFoldDB" id="F6EFC5"/>